<evidence type="ECO:0000313" key="3">
    <source>
        <dbReference type="Proteomes" id="UP000314294"/>
    </source>
</evidence>
<gene>
    <name evidence="2" type="ORF">EYF80_040898</name>
</gene>
<evidence type="ECO:0000256" key="1">
    <source>
        <dbReference type="SAM" id="MobiDB-lite"/>
    </source>
</evidence>
<name>A0A4Z2G5R6_9TELE</name>
<sequence length="60" mass="6949">MSDCLSPGEIFGPEALRRERSVPRSAETERAMTRSLELRDARKKHFIVWHEHERTGDGGR</sequence>
<evidence type="ECO:0000313" key="2">
    <source>
        <dbReference type="EMBL" id="TNN48916.1"/>
    </source>
</evidence>
<dbReference type="EMBL" id="SRLO01000677">
    <property type="protein sequence ID" value="TNN48916.1"/>
    <property type="molecule type" value="Genomic_DNA"/>
</dbReference>
<reference evidence="2 3" key="1">
    <citation type="submission" date="2019-03" db="EMBL/GenBank/DDBJ databases">
        <title>First draft genome of Liparis tanakae, snailfish: a comprehensive survey of snailfish specific genes.</title>
        <authorList>
            <person name="Kim W."/>
            <person name="Song I."/>
            <person name="Jeong J.-H."/>
            <person name="Kim D."/>
            <person name="Kim S."/>
            <person name="Ryu S."/>
            <person name="Song J.Y."/>
            <person name="Lee S.K."/>
        </authorList>
    </citation>
    <scope>NUCLEOTIDE SEQUENCE [LARGE SCALE GENOMIC DNA]</scope>
    <source>
        <tissue evidence="2">Muscle</tissue>
    </source>
</reference>
<proteinExistence type="predicted"/>
<feature type="compositionally biased region" description="Basic and acidic residues" evidence="1">
    <location>
        <begin position="15"/>
        <end position="36"/>
    </location>
</feature>
<comment type="caution">
    <text evidence="2">The sequence shown here is derived from an EMBL/GenBank/DDBJ whole genome shotgun (WGS) entry which is preliminary data.</text>
</comment>
<dbReference type="Proteomes" id="UP000314294">
    <property type="component" value="Unassembled WGS sequence"/>
</dbReference>
<dbReference type="AlphaFoldDB" id="A0A4Z2G5R6"/>
<accession>A0A4Z2G5R6</accession>
<protein>
    <submittedName>
        <fullName evidence="2">Uncharacterized protein</fullName>
    </submittedName>
</protein>
<organism evidence="2 3">
    <name type="scientific">Liparis tanakae</name>
    <name type="common">Tanaka's snailfish</name>
    <dbReference type="NCBI Taxonomy" id="230148"/>
    <lineage>
        <taxon>Eukaryota</taxon>
        <taxon>Metazoa</taxon>
        <taxon>Chordata</taxon>
        <taxon>Craniata</taxon>
        <taxon>Vertebrata</taxon>
        <taxon>Euteleostomi</taxon>
        <taxon>Actinopterygii</taxon>
        <taxon>Neopterygii</taxon>
        <taxon>Teleostei</taxon>
        <taxon>Neoteleostei</taxon>
        <taxon>Acanthomorphata</taxon>
        <taxon>Eupercaria</taxon>
        <taxon>Perciformes</taxon>
        <taxon>Cottioidei</taxon>
        <taxon>Cottales</taxon>
        <taxon>Liparidae</taxon>
        <taxon>Liparis</taxon>
    </lineage>
</organism>
<feature type="region of interest" description="Disordered" evidence="1">
    <location>
        <begin position="1"/>
        <end position="36"/>
    </location>
</feature>
<keyword evidence="3" id="KW-1185">Reference proteome</keyword>